<dbReference type="Gene3D" id="3.30.450.40">
    <property type="match status" value="1"/>
</dbReference>
<dbReference type="InterPro" id="IPR029787">
    <property type="entry name" value="Nucleotide_cyclase"/>
</dbReference>
<dbReference type="InterPro" id="IPR029016">
    <property type="entry name" value="GAF-like_dom_sf"/>
</dbReference>
<dbReference type="InterPro" id="IPR052155">
    <property type="entry name" value="Biofilm_reg_signaling"/>
</dbReference>
<evidence type="ECO:0000313" key="6">
    <source>
        <dbReference type="Proteomes" id="UP000292136"/>
    </source>
</evidence>
<dbReference type="CDD" id="cd01948">
    <property type="entry name" value="EAL"/>
    <property type="match status" value="1"/>
</dbReference>
<reference evidence="5 6" key="1">
    <citation type="submission" date="2019-02" db="EMBL/GenBank/DDBJ databases">
        <title>Genomic Encyclopedia of Type Strains, Phase IV (KMG-IV): sequencing the most valuable type-strain genomes for metagenomic binning, comparative biology and taxonomic classification.</title>
        <authorList>
            <person name="Goeker M."/>
        </authorList>
    </citation>
    <scope>NUCLEOTIDE SEQUENCE [LARGE SCALE GENOMIC DNA]</scope>
    <source>
        <strain evidence="5 6">DSM 21223</strain>
    </source>
</reference>
<sequence length="737" mass="80810">MSPQHPNEDVSGEDQLRRLLALLAHCHAAAGAAGSEADLAARICDSLTGCGGYSLACVGLLENGSHRLAAARLGADAAAGAMLPSDWQDLDRFPQFSAFAGSLSLPLEAGGKALGRLRIYAAARALFSPEEHQLLRDIATLLALALAVRRCTSEAEAAARQDAGEALRLRDRAVESSSNGIMITSATQLDHPITYVNPAFERITGYSAAEVQGRNGRFLVRDDLQQKGLNEIRAALRDRREGHAILRNYRKDGSLFWNELHLAPVLDESGQSTTHFVSVINDVSDRIHYQEQLEYQATHDVLTGLANRSLLADRISQAIALARRDRRLVGVMLLDLDRFKVINDGLGHAPADKLLKTVAERLQAAVRDTDTVARLGGDEFVIVVGDILDADDVAVVAGKIQRALAQPLFVEGKELFVTASIGVSLFPRDGETGDILLRNADVAMYRVKEYGRNNYRFYLPEMSSMALDRLDMEGNLRRALETDEFQVYYQPKVSLQQGTIVGAEALLRWMHPRIGQINPNEFIPLAEESGLIIPLGEKVIELVCRQIRAWREEGLPPLKVAINISARQFRQENLGETVRRLLEEYQVPGEMLDIELTESMVMHDTDHAALTLRELKDLGVTLSLDDFGTGYSSLSYLKRFPIDCLKIDRSFVRDINSNADDAAIASAVIAMAHSLGLNVVAEGVETAEQLALLRQHGCDEFQGYFFSRAVPAGDYALLLRQGKTLADAEAAPDGDLA</sequence>
<dbReference type="Pfam" id="PF00563">
    <property type="entry name" value="EAL"/>
    <property type="match status" value="1"/>
</dbReference>
<evidence type="ECO:0000313" key="5">
    <source>
        <dbReference type="EMBL" id="RZT75816.1"/>
    </source>
</evidence>
<protein>
    <submittedName>
        <fullName evidence="5">PAS domain S-box-containing protein/diguanylate cyclase (GGDEF)-like protein</fullName>
    </submittedName>
</protein>
<gene>
    <name evidence="5" type="ORF">EV678_3003</name>
</gene>
<keyword evidence="6" id="KW-1185">Reference proteome</keyword>
<dbReference type="SUPFAM" id="SSF55073">
    <property type="entry name" value="Nucleotide cyclase"/>
    <property type="match status" value="1"/>
</dbReference>
<dbReference type="SMART" id="SM00091">
    <property type="entry name" value="PAS"/>
    <property type="match status" value="1"/>
</dbReference>
<dbReference type="InterPro" id="IPR001610">
    <property type="entry name" value="PAC"/>
</dbReference>
<dbReference type="PROSITE" id="PS50887">
    <property type="entry name" value="GGDEF"/>
    <property type="match status" value="1"/>
</dbReference>
<evidence type="ECO:0000259" key="2">
    <source>
        <dbReference type="PROSITE" id="PS50113"/>
    </source>
</evidence>
<feature type="domain" description="PAC" evidence="2">
    <location>
        <begin position="240"/>
        <end position="295"/>
    </location>
</feature>
<dbReference type="InterPro" id="IPR043128">
    <property type="entry name" value="Rev_trsase/Diguanyl_cyclase"/>
</dbReference>
<dbReference type="Gene3D" id="3.30.450.20">
    <property type="entry name" value="PAS domain"/>
    <property type="match status" value="1"/>
</dbReference>
<dbReference type="Gene3D" id="3.30.70.270">
    <property type="match status" value="1"/>
</dbReference>
<dbReference type="PANTHER" id="PTHR44757">
    <property type="entry name" value="DIGUANYLATE CYCLASE DGCP"/>
    <property type="match status" value="1"/>
</dbReference>
<dbReference type="InterPro" id="IPR001633">
    <property type="entry name" value="EAL_dom"/>
</dbReference>
<name>A0ABY0IKV7_9RHOO</name>
<dbReference type="SUPFAM" id="SSF55781">
    <property type="entry name" value="GAF domain-like"/>
    <property type="match status" value="1"/>
</dbReference>
<feature type="domain" description="EAL" evidence="3">
    <location>
        <begin position="469"/>
        <end position="723"/>
    </location>
</feature>
<dbReference type="Pfam" id="PF00990">
    <property type="entry name" value="GGDEF"/>
    <property type="match status" value="1"/>
</dbReference>
<feature type="domain" description="PAS" evidence="1">
    <location>
        <begin position="166"/>
        <end position="243"/>
    </location>
</feature>
<feature type="domain" description="GGDEF" evidence="4">
    <location>
        <begin position="327"/>
        <end position="460"/>
    </location>
</feature>
<dbReference type="NCBIfam" id="TIGR00254">
    <property type="entry name" value="GGDEF"/>
    <property type="match status" value="1"/>
</dbReference>
<evidence type="ECO:0000259" key="3">
    <source>
        <dbReference type="PROSITE" id="PS50883"/>
    </source>
</evidence>
<dbReference type="PANTHER" id="PTHR44757:SF2">
    <property type="entry name" value="BIOFILM ARCHITECTURE MAINTENANCE PROTEIN MBAA"/>
    <property type="match status" value="1"/>
</dbReference>
<dbReference type="PROSITE" id="PS50113">
    <property type="entry name" value="PAC"/>
    <property type="match status" value="1"/>
</dbReference>
<organism evidence="5 6">
    <name type="scientific">Azospira oryzae</name>
    <dbReference type="NCBI Taxonomy" id="146939"/>
    <lineage>
        <taxon>Bacteria</taxon>
        <taxon>Pseudomonadati</taxon>
        <taxon>Pseudomonadota</taxon>
        <taxon>Betaproteobacteria</taxon>
        <taxon>Rhodocyclales</taxon>
        <taxon>Rhodocyclaceae</taxon>
        <taxon>Azospira</taxon>
    </lineage>
</organism>
<dbReference type="PROSITE" id="PS50883">
    <property type="entry name" value="EAL"/>
    <property type="match status" value="1"/>
</dbReference>
<dbReference type="NCBIfam" id="TIGR00229">
    <property type="entry name" value="sensory_box"/>
    <property type="match status" value="1"/>
</dbReference>
<dbReference type="SMART" id="SM00267">
    <property type="entry name" value="GGDEF"/>
    <property type="match status" value="1"/>
</dbReference>
<dbReference type="RefSeq" id="WP_130460094.1">
    <property type="nucleotide sequence ID" value="NZ_SHKM01000003.1"/>
</dbReference>
<dbReference type="EMBL" id="SHKM01000003">
    <property type="protein sequence ID" value="RZT75816.1"/>
    <property type="molecule type" value="Genomic_DNA"/>
</dbReference>
<comment type="caution">
    <text evidence="5">The sequence shown here is derived from an EMBL/GenBank/DDBJ whole genome shotgun (WGS) entry which is preliminary data.</text>
</comment>
<dbReference type="InterPro" id="IPR000700">
    <property type="entry name" value="PAS-assoc_C"/>
</dbReference>
<dbReference type="SUPFAM" id="SSF141868">
    <property type="entry name" value="EAL domain-like"/>
    <property type="match status" value="1"/>
</dbReference>
<dbReference type="SMART" id="SM00052">
    <property type="entry name" value="EAL"/>
    <property type="match status" value="1"/>
</dbReference>
<proteinExistence type="predicted"/>
<dbReference type="CDD" id="cd00130">
    <property type="entry name" value="PAS"/>
    <property type="match status" value="1"/>
</dbReference>
<dbReference type="PROSITE" id="PS50112">
    <property type="entry name" value="PAS"/>
    <property type="match status" value="1"/>
</dbReference>
<dbReference type="InterPro" id="IPR035919">
    <property type="entry name" value="EAL_sf"/>
</dbReference>
<dbReference type="SUPFAM" id="SSF55785">
    <property type="entry name" value="PYP-like sensor domain (PAS domain)"/>
    <property type="match status" value="1"/>
</dbReference>
<dbReference type="SMART" id="SM00086">
    <property type="entry name" value="PAC"/>
    <property type="match status" value="1"/>
</dbReference>
<dbReference type="Proteomes" id="UP000292136">
    <property type="component" value="Unassembled WGS sequence"/>
</dbReference>
<dbReference type="InterPro" id="IPR035965">
    <property type="entry name" value="PAS-like_dom_sf"/>
</dbReference>
<evidence type="ECO:0000259" key="1">
    <source>
        <dbReference type="PROSITE" id="PS50112"/>
    </source>
</evidence>
<accession>A0ABY0IKV7</accession>
<dbReference type="Pfam" id="PF13426">
    <property type="entry name" value="PAS_9"/>
    <property type="match status" value="1"/>
</dbReference>
<dbReference type="InterPro" id="IPR000014">
    <property type="entry name" value="PAS"/>
</dbReference>
<dbReference type="InterPro" id="IPR000160">
    <property type="entry name" value="GGDEF_dom"/>
</dbReference>
<dbReference type="Gene3D" id="3.20.20.450">
    <property type="entry name" value="EAL domain"/>
    <property type="match status" value="1"/>
</dbReference>
<evidence type="ECO:0000259" key="4">
    <source>
        <dbReference type="PROSITE" id="PS50887"/>
    </source>
</evidence>
<dbReference type="CDD" id="cd01949">
    <property type="entry name" value="GGDEF"/>
    <property type="match status" value="1"/>
</dbReference>